<evidence type="ECO:0000313" key="2">
    <source>
        <dbReference type="EMBL" id="QJA98086.1"/>
    </source>
</evidence>
<evidence type="ECO:0000313" key="1">
    <source>
        <dbReference type="EMBL" id="QJA71223.1"/>
    </source>
</evidence>
<name>A0A6M3LRR2_9ZZZZ</name>
<sequence length="61" mass="6663">MKQFKALGEKKVLYEVIVFAKSRSEAIKRIRAGSVDHYKIVHQSKGFALGGGGNTGVEEVV</sequence>
<protein>
    <submittedName>
        <fullName evidence="2">Uncharacterized protein</fullName>
    </submittedName>
</protein>
<organism evidence="2">
    <name type="scientific">viral metagenome</name>
    <dbReference type="NCBI Taxonomy" id="1070528"/>
    <lineage>
        <taxon>unclassified sequences</taxon>
        <taxon>metagenomes</taxon>
        <taxon>organismal metagenomes</taxon>
    </lineage>
</organism>
<reference evidence="2" key="1">
    <citation type="submission" date="2020-03" db="EMBL/GenBank/DDBJ databases">
        <title>The deep terrestrial virosphere.</title>
        <authorList>
            <person name="Holmfeldt K."/>
            <person name="Nilsson E."/>
            <person name="Simone D."/>
            <person name="Lopez-Fernandez M."/>
            <person name="Wu X."/>
            <person name="de Brujin I."/>
            <person name="Lundin D."/>
            <person name="Andersson A."/>
            <person name="Bertilsson S."/>
            <person name="Dopson M."/>
        </authorList>
    </citation>
    <scope>NUCLEOTIDE SEQUENCE</scope>
    <source>
        <strain evidence="1">MM415A03332</strain>
        <strain evidence="2">MM415B05685</strain>
    </source>
</reference>
<accession>A0A6M3LRR2</accession>
<dbReference type="AlphaFoldDB" id="A0A6M3LRR2"/>
<dbReference type="EMBL" id="MT141856">
    <property type="protein sequence ID" value="QJA71223.1"/>
    <property type="molecule type" value="Genomic_DNA"/>
</dbReference>
<proteinExistence type="predicted"/>
<gene>
    <name evidence="1" type="ORF">MM415A03332_0009</name>
    <name evidence="2" type="ORF">MM415B05685_0007</name>
</gene>
<dbReference type="EMBL" id="MT143551">
    <property type="protein sequence ID" value="QJA98086.1"/>
    <property type="molecule type" value="Genomic_DNA"/>
</dbReference>